<dbReference type="EC" id="2.3.1.12" evidence="2"/>
<dbReference type="GO" id="GO:0004742">
    <property type="term" value="F:dihydrolipoyllysine-residue acetyltransferase activity"/>
    <property type="evidence" value="ECO:0007669"/>
    <property type="project" value="UniProtKB-EC"/>
</dbReference>
<reference evidence="2 3" key="1">
    <citation type="submission" date="2020-08" db="EMBL/GenBank/DDBJ databases">
        <title>Genomic Encyclopedia of Type Strains, Phase IV (KMG-IV): sequencing the most valuable type-strain genomes for metagenomic binning, comparative biology and taxonomic classification.</title>
        <authorList>
            <person name="Goeker M."/>
        </authorList>
    </citation>
    <scope>NUCLEOTIDE SEQUENCE [LARGE SCALE GENOMIC DNA]</scope>
    <source>
        <strain evidence="2 3">DSM 103570</strain>
    </source>
</reference>
<keyword evidence="3" id="KW-1185">Reference proteome</keyword>
<proteinExistence type="predicted"/>
<dbReference type="PANTHER" id="PTHR43798">
    <property type="entry name" value="MONOACYLGLYCEROL LIPASE"/>
    <property type="match status" value="1"/>
</dbReference>
<dbReference type="InterPro" id="IPR050266">
    <property type="entry name" value="AB_hydrolase_sf"/>
</dbReference>
<organism evidence="2 3">
    <name type="scientific">Aurantimonas endophytica</name>
    <dbReference type="NCBI Taxonomy" id="1522175"/>
    <lineage>
        <taxon>Bacteria</taxon>
        <taxon>Pseudomonadati</taxon>
        <taxon>Pseudomonadota</taxon>
        <taxon>Alphaproteobacteria</taxon>
        <taxon>Hyphomicrobiales</taxon>
        <taxon>Aurantimonadaceae</taxon>
        <taxon>Aurantimonas</taxon>
    </lineage>
</organism>
<protein>
    <submittedName>
        <fullName evidence="2">Pyruvate dehydrogenase E2 component (Dihydrolipoamide acetyltransferase)</fullName>
        <ecNumber evidence="2">2.3.1.12</ecNumber>
    </submittedName>
</protein>
<dbReference type="InterPro" id="IPR000073">
    <property type="entry name" value="AB_hydrolase_1"/>
</dbReference>
<evidence type="ECO:0000313" key="3">
    <source>
        <dbReference type="Proteomes" id="UP000588647"/>
    </source>
</evidence>
<dbReference type="InterPro" id="IPR029058">
    <property type="entry name" value="AB_hydrolase_fold"/>
</dbReference>
<dbReference type="PANTHER" id="PTHR43798:SF33">
    <property type="entry name" value="HYDROLASE, PUTATIVE (AFU_ORTHOLOGUE AFUA_2G14860)-RELATED"/>
    <property type="match status" value="1"/>
</dbReference>
<comment type="caution">
    <text evidence="2">The sequence shown here is derived from an EMBL/GenBank/DDBJ whole genome shotgun (WGS) entry which is preliminary data.</text>
</comment>
<dbReference type="PRINTS" id="PR00111">
    <property type="entry name" value="ABHYDROLASE"/>
</dbReference>
<dbReference type="AlphaFoldDB" id="A0A7W6HCH9"/>
<dbReference type="SUPFAM" id="SSF53474">
    <property type="entry name" value="alpha/beta-Hydrolases"/>
    <property type="match status" value="1"/>
</dbReference>
<dbReference type="InterPro" id="IPR000639">
    <property type="entry name" value="Epox_hydrolase-like"/>
</dbReference>
<keyword evidence="2" id="KW-0012">Acyltransferase</keyword>
<dbReference type="PRINTS" id="PR00412">
    <property type="entry name" value="EPOXHYDRLASE"/>
</dbReference>
<keyword evidence="2" id="KW-0808">Transferase</keyword>
<dbReference type="Pfam" id="PF12697">
    <property type="entry name" value="Abhydrolase_6"/>
    <property type="match status" value="1"/>
</dbReference>
<dbReference type="Proteomes" id="UP000588647">
    <property type="component" value="Unassembled WGS sequence"/>
</dbReference>
<dbReference type="EMBL" id="JACIEM010000001">
    <property type="protein sequence ID" value="MBB4002428.1"/>
    <property type="molecule type" value="Genomic_DNA"/>
</dbReference>
<dbReference type="GO" id="GO:0016020">
    <property type="term" value="C:membrane"/>
    <property type="evidence" value="ECO:0007669"/>
    <property type="project" value="TreeGrafter"/>
</dbReference>
<gene>
    <name evidence="2" type="ORF">GGR03_001475</name>
</gene>
<accession>A0A7W6HCH9</accession>
<evidence type="ECO:0000259" key="1">
    <source>
        <dbReference type="Pfam" id="PF12697"/>
    </source>
</evidence>
<keyword evidence="2" id="KW-0670">Pyruvate</keyword>
<sequence length="261" mass="26867">MSDPTRLFGLEEGAGEGSPVVFLHGFDGRAALWSRVRTALGDIGRRTIAFDLPGHGRSLDYPGAGPAKVAARAVLSELDQRGIDAAHLVGHSMGGAVAALICLFAPERVASLTLLSPGGFGPEIGTGPIRAMMEASEGQDLQQALSLMGGPGWVAPADVAAGGDRTPEGRAAMRRIFEELFAGGGQGVLPLAAIAEKHRPIHLIWGSEDPVTPIAQTAGLPPGFTLHRLDGVGHMPMLEAPDACAAVIRAVVADGKRASAD</sequence>
<evidence type="ECO:0000313" key="2">
    <source>
        <dbReference type="EMBL" id="MBB4002428.1"/>
    </source>
</evidence>
<dbReference type="RefSeq" id="WP_183206878.1">
    <property type="nucleotide sequence ID" value="NZ_JAAAMM010000001.1"/>
</dbReference>
<feature type="domain" description="AB hydrolase-1" evidence="1">
    <location>
        <begin position="20"/>
        <end position="246"/>
    </location>
</feature>
<name>A0A7W6HCH9_9HYPH</name>
<dbReference type="Gene3D" id="3.40.50.1820">
    <property type="entry name" value="alpha/beta hydrolase"/>
    <property type="match status" value="1"/>
</dbReference>